<gene>
    <name evidence="1" type="ORF">QFZ53_002813</name>
</gene>
<comment type="caution">
    <text evidence="1">The sequence shown here is derived from an EMBL/GenBank/DDBJ whole genome shotgun (WGS) entry which is preliminary data.</text>
</comment>
<name>A0AAW8F242_9MICO</name>
<dbReference type="RefSeq" id="WP_307297454.1">
    <property type="nucleotide sequence ID" value="NZ_JAUSXV010000001.1"/>
</dbReference>
<evidence type="ECO:0008006" key="3">
    <source>
        <dbReference type="Google" id="ProtNLM"/>
    </source>
</evidence>
<protein>
    <recommendedName>
        <fullName evidence="3">Histidine kinase</fullName>
    </recommendedName>
</protein>
<dbReference type="EMBL" id="JAUSXV010000001">
    <property type="protein sequence ID" value="MDQ0648617.1"/>
    <property type="molecule type" value="Genomic_DNA"/>
</dbReference>
<organism evidence="1 2">
    <name type="scientific">Microbacterium natoriense</name>
    <dbReference type="NCBI Taxonomy" id="284570"/>
    <lineage>
        <taxon>Bacteria</taxon>
        <taxon>Bacillati</taxon>
        <taxon>Actinomycetota</taxon>
        <taxon>Actinomycetes</taxon>
        <taxon>Micrococcales</taxon>
        <taxon>Microbacteriaceae</taxon>
        <taxon>Microbacterium</taxon>
    </lineage>
</organism>
<sequence>MLKLVFGGIILLFVIGVVFFAGFVLGTTVTPLPPATVVPAMAHVAFHG</sequence>
<dbReference type="Proteomes" id="UP001244427">
    <property type="component" value="Unassembled WGS sequence"/>
</dbReference>
<dbReference type="AlphaFoldDB" id="A0AAW8F242"/>
<proteinExistence type="predicted"/>
<accession>A0AAW8F242</accession>
<reference evidence="1 2" key="1">
    <citation type="submission" date="2023-07" db="EMBL/GenBank/DDBJ databases">
        <title>Comparative genomics of wheat-associated soil bacteria to identify genetic determinants of phenazine resistance.</title>
        <authorList>
            <person name="Mouncey N."/>
        </authorList>
    </citation>
    <scope>NUCLEOTIDE SEQUENCE [LARGE SCALE GENOMIC DNA]</scope>
    <source>
        <strain evidence="1 2">W4I9-1</strain>
    </source>
</reference>
<evidence type="ECO:0000313" key="2">
    <source>
        <dbReference type="Proteomes" id="UP001244427"/>
    </source>
</evidence>
<keyword evidence="2" id="KW-1185">Reference proteome</keyword>
<evidence type="ECO:0000313" key="1">
    <source>
        <dbReference type="EMBL" id="MDQ0648617.1"/>
    </source>
</evidence>